<dbReference type="Proteomes" id="UP000028990">
    <property type="component" value="Unassembled WGS sequence"/>
</dbReference>
<evidence type="ECO:0000259" key="8">
    <source>
        <dbReference type="PROSITE" id="PS51392"/>
    </source>
</evidence>
<dbReference type="SMART" id="SM00580">
    <property type="entry name" value="PUG"/>
    <property type="match status" value="1"/>
</dbReference>
<evidence type="ECO:0000259" key="7">
    <source>
        <dbReference type="PROSITE" id="PS50011"/>
    </source>
</evidence>
<dbReference type="PROSITE" id="PS50011">
    <property type="entry name" value="PROTEIN_KINASE_DOM"/>
    <property type="match status" value="1"/>
</dbReference>
<dbReference type="Pfam" id="PF00069">
    <property type="entry name" value="Pkinase"/>
    <property type="match status" value="1"/>
</dbReference>
<evidence type="ECO:0000256" key="4">
    <source>
        <dbReference type="ARBA" id="ARBA00023043"/>
    </source>
</evidence>
<dbReference type="PANTHER" id="PTHR24141">
    <property type="entry name" value="2-5A-DEPENDENT RIBONUCLEASE"/>
    <property type="match status" value="1"/>
</dbReference>
<dbReference type="InterPro" id="IPR038357">
    <property type="entry name" value="KEN_sf"/>
</dbReference>
<feature type="repeat" description="ANK" evidence="5">
    <location>
        <begin position="91"/>
        <end position="123"/>
    </location>
</feature>
<feature type="repeat" description="ANK" evidence="5">
    <location>
        <begin position="24"/>
        <end position="56"/>
    </location>
</feature>
<organism evidence="9 10">
    <name type="scientific">Fukomys damarensis</name>
    <name type="common">Damaraland mole rat</name>
    <name type="synonym">Cryptomys damarensis</name>
    <dbReference type="NCBI Taxonomy" id="885580"/>
    <lineage>
        <taxon>Eukaryota</taxon>
        <taxon>Metazoa</taxon>
        <taxon>Chordata</taxon>
        <taxon>Craniata</taxon>
        <taxon>Vertebrata</taxon>
        <taxon>Euteleostomi</taxon>
        <taxon>Mammalia</taxon>
        <taxon>Eutheria</taxon>
        <taxon>Euarchontoglires</taxon>
        <taxon>Glires</taxon>
        <taxon>Rodentia</taxon>
        <taxon>Hystricomorpha</taxon>
        <taxon>Bathyergidae</taxon>
        <taxon>Fukomys</taxon>
    </lineage>
</organism>
<dbReference type="GO" id="GO:0004672">
    <property type="term" value="F:protein kinase activity"/>
    <property type="evidence" value="ECO:0007669"/>
    <property type="project" value="InterPro"/>
</dbReference>
<evidence type="ECO:0000256" key="2">
    <source>
        <dbReference type="ARBA" id="ARBA00022741"/>
    </source>
</evidence>
<dbReference type="PANTHER" id="PTHR24141:SF1">
    <property type="entry name" value="2-5A-DEPENDENT RIBONUCLEASE"/>
    <property type="match status" value="1"/>
</dbReference>
<dbReference type="SMART" id="SM00220">
    <property type="entry name" value="S_TKc"/>
    <property type="match status" value="1"/>
</dbReference>
<dbReference type="InterPro" id="IPR036770">
    <property type="entry name" value="Ankyrin_rpt-contain_sf"/>
</dbReference>
<dbReference type="Gene3D" id="1.10.510.10">
    <property type="entry name" value="Transferase(Phosphotransferase) domain 1"/>
    <property type="match status" value="1"/>
</dbReference>
<dbReference type="PROSITE" id="PS50088">
    <property type="entry name" value="ANK_REPEAT"/>
    <property type="match status" value="6"/>
</dbReference>
<dbReference type="InterPro" id="IPR042745">
    <property type="entry name" value="RNase-L_RNase"/>
</dbReference>
<proteinExistence type="predicted"/>
<gene>
    <name evidence="9" type="ORF">H920_16789</name>
</gene>
<dbReference type="PROSITE" id="PS50297">
    <property type="entry name" value="ANK_REP_REGION"/>
    <property type="match status" value="5"/>
</dbReference>
<dbReference type="GO" id="GO:0005524">
    <property type="term" value="F:ATP binding"/>
    <property type="evidence" value="ECO:0007669"/>
    <property type="project" value="UniProtKB-KW"/>
</dbReference>
<dbReference type="AlphaFoldDB" id="A0A091CVN9"/>
<dbReference type="Gene3D" id="1.25.40.20">
    <property type="entry name" value="Ankyrin repeat-containing domain"/>
    <property type="match status" value="1"/>
</dbReference>
<keyword evidence="2" id="KW-0547">Nucleotide-binding</keyword>
<sequence length="741" mass="84901">METKGPNNPQERPMPPHSRRATMENNYSLIYAVKNKDVNQIEQLLKIGANVNFQEEEGGWTPLHNAIQGGSKDIVDLLLDYGADPHQRKNNGATSFIIAGIEGNVELLRLFLSKGADVNEYDSNGFTAFMEAAEHGNVEALKFLYENGANVNLHRETKDDQKLLGKGGGTALMDAAKRGHIDVLRILLEKMNAEVNACDNMGRSALIHGIQSSPDEKVKDITCLLLDHGADVCLRGEREKTPLILAVERKHIGLVQLLLEQKHIEIDAKDGKGRTALLVAVNLNMKAIVKLLCKKGANTDCGDLVWMAKRKHHDNDLAKLLCSYGARDYFQPPDEDWKPLSSRWGKDLKKLYRMYHRNTGKLKIFKGEDYKIAKTSKGDVYLGFFEGQEVAVKVFREGSEHAEREMDCLRHIREHSNLLTFYGSESDGVWLYVCIALCEESLEEHLDKHRRDYMEDEEDTFARNVLASIFKAVQELHLHEYIHQDLQPGNILIDSKKAVLLADFDQSIKWTGDPQEIKSDLEALGWLALYVIKKGEIPFEKLKARSNEQVLRLSPDEETKDLIHHLFFPGENARDYLNNLLGHPFFWTWENRYRTLRNVGNENDIKVRNSDGDILKLLQPESSECSRSFDKWKDKIDEFLMEKMDSFYKKSGNFYQNTVGDLLKFIRNIGEHIDEEKNKWIKKIIGDPSHYFQKTFPDLVIYVYTKLQNTEYKKHFPQIYNPSNLQCDQGIQNSRLAGSEC</sequence>
<dbReference type="GO" id="GO:0004540">
    <property type="term" value="F:RNA nuclease activity"/>
    <property type="evidence" value="ECO:0007669"/>
    <property type="project" value="InterPro"/>
</dbReference>
<dbReference type="CDD" id="cd10423">
    <property type="entry name" value="RNase_RNase-L"/>
    <property type="match status" value="1"/>
</dbReference>
<dbReference type="Pfam" id="PF00023">
    <property type="entry name" value="Ank"/>
    <property type="match status" value="1"/>
</dbReference>
<dbReference type="InterPro" id="IPR002110">
    <property type="entry name" value="Ankyrin_rpt"/>
</dbReference>
<dbReference type="OrthoDB" id="194358at2759"/>
<keyword evidence="3" id="KW-0067">ATP-binding</keyword>
<evidence type="ECO:0000313" key="10">
    <source>
        <dbReference type="Proteomes" id="UP000028990"/>
    </source>
</evidence>
<feature type="domain" description="Protein kinase" evidence="7">
    <location>
        <begin position="366"/>
        <end position="586"/>
    </location>
</feature>
<reference evidence="9 10" key="1">
    <citation type="submission" date="2013-11" db="EMBL/GenBank/DDBJ databases">
        <title>The Damaraland mole rat (Fukomys damarensis) genome and evolution of African mole rats.</title>
        <authorList>
            <person name="Gladyshev V.N."/>
            <person name="Fang X."/>
        </authorList>
    </citation>
    <scope>NUCLEOTIDE SEQUENCE [LARGE SCALE GENOMIC DNA]</scope>
    <source>
        <tissue evidence="9">Liver</tissue>
    </source>
</reference>
<dbReference type="SUPFAM" id="SSF48403">
    <property type="entry name" value="Ankyrin repeat"/>
    <property type="match status" value="1"/>
</dbReference>
<feature type="repeat" description="ANK" evidence="5">
    <location>
        <begin position="167"/>
        <end position="200"/>
    </location>
</feature>
<dbReference type="InterPro" id="IPR011009">
    <property type="entry name" value="Kinase-like_dom_sf"/>
</dbReference>
<evidence type="ECO:0000256" key="5">
    <source>
        <dbReference type="PROSITE-ProRule" id="PRU00023"/>
    </source>
</evidence>
<dbReference type="Pfam" id="PF06479">
    <property type="entry name" value="Ribonuc_2-5A"/>
    <property type="match status" value="1"/>
</dbReference>
<dbReference type="GO" id="GO:0045071">
    <property type="term" value="P:negative regulation of viral genome replication"/>
    <property type="evidence" value="ECO:0007669"/>
    <property type="project" value="TreeGrafter"/>
</dbReference>
<feature type="compositionally biased region" description="Polar residues" evidence="6">
    <location>
        <begin position="1"/>
        <end position="10"/>
    </location>
</feature>
<feature type="region of interest" description="Disordered" evidence="6">
    <location>
        <begin position="1"/>
        <end position="21"/>
    </location>
</feature>
<dbReference type="GO" id="GO:0006397">
    <property type="term" value="P:mRNA processing"/>
    <property type="evidence" value="ECO:0007669"/>
    <property type="project" value="InterPro"/>
</dbReference>
<dbReference type="eggNOG" id="KOG4177">
    <property type="taxonomic scope" value="Eukaryota"/>
</dbReference>
<keyword evidence="1" id="KW-0677">Repeat</keyword>
<dbReference type="InterPro" id="IPR000719">
    <property type="entry name" value="Prot_kinase_dom"/>
</dbReference>
<feature type="repeat" description="ANK" evidence="5">
    <location>
        <begin position="58"/>
        <end position="90"/>
    </location>
</feature>
<dbReference type="STRING" id="885580.ENSFDAP00000008308"/>
<feature type="repeat" description="ANK" evidence="5">
    <location>
        <begin position="124"/>
        <end position="156"/>
    </location>
</feature>
<dbReference type="SMART" id="SM00248">
    <property type="entry name" value="ANK"/>
    <property type="match status" value="8"/>
</dbReference>
<evidence type="ECO:0000256" key="3">
    <source>
        <dbReference type="ARBA" id="ARBA00022840"/>
    </source>
</evidence>
<feature type="domain" description="KEN" evidence="8">
    <location>
        <begin position="589"/>
        <end position="723"/>
    </location>
</feature>
<dbReference type="GO" id="GO:0003723">
    <property type="term" value="F:RNA binding"/>
    <property type="evidence" value="ECO:0007669"/>
    <property type="project" value="TreeGrafter"/>
</dbReference>
<accession>A0A091CVN9</accession>
<feature type="repeat" description="ANK" evidence="5">
    <location>
        <begin position="272"/>
        <end position="304"/>
    </location>
</feature>
<dbReference type="Gene3D" id="1.20.1440.180">
    <property type="entry name" value="KEN domain"/>
    <property type="match status" value="1"/>
</dbReference>
<keyword evidence="4 5" id="KW-0040">ANK repeat</keyword>
<evidence type="ECO:0000256" key="6">
    <source>
        <dbReference type="SAM" id="MobiDB-lite"/>
    </source>
</evidence>
<dbReference type="Pfam" id="PF12796">
    <property type="entry name" value="Ank_2"/>
    <property type="match status" value="2"/>
</dbReference>
<keyword evidence="10" id="KW-1185">Reference proteome</keyword>
<dbReference type="InterPro" id="IPR010513">
    <property type="entry name" value="KEN_dom"/>
</dbReference>
<evidence type="ECO:0000313" key="9">
    <source>
        <dbReference type="EMBL" id="KFO21820.1"/>
    </source>
</evidence>
<dbReference type="FunFam" id="1.20.1440.180:FF:000003">
    <property type="entry name" value="Ribonuclease L"/>
    <property type="match status" value="1"/>
</dbReference>
<dbReference type="SUPFAM" id="SSF56112">
    <property type="entry name" value="Protein kinase-like (PK-like)"/>
    <property type="match status" value="1"/>
</dbReference>
<dbReference type="GO" id="GO:0051607">
    <property type="term" value="P:defense response to virus"/>
    <property type="evidence" value="ECO:0007669"/>
    <property type="project" value="TreeGrafter"/>
</dbReference>
<dbReference type="Pfam" id="PF13637">
    <property type="entry name" value="Ank_4"/>
    <property type="match status" value="1"/>
</dbReference>
<dbReference type="EMBL" id="KN124295">
    <property type="protein sequence ID" value="KFO21820.1"/>
    <property type="molecule type" value="Genomic_DNA"/>
</dbReference>
<protein>
    <submittedName>
        <fullName evidence="9">2-5A-dependent ribonuclease</fullName>
    </submittedName>
</protein>
<dbReference type="PROSITE" id="PS51392">
    <property type="entry name" value="KEN"/>
    <property type="match status" value="1"/>
</dbReference>
<dbReference type="PRINTS" id="PR01415">
    <property type="entry name" value="ANKYRIN"/>
</dbReference>
<dbReference type="eggNOG" id="KOG1027">
    <property type="taxonomic scope" value="Eukaryota"/>
</dbReference>
<name>A0A091CVN9_FUKDA</name>
<evidence type="ECO:0000256" key="1">
    <source>
        <dbReference type="ARBA" id="ARBA00022737"/>
    </source>
</evidence>